<keyword evidence="1" id="KW-0547">Nucleotide-binding</keyword>
<dbReference type="AlphaFoldDB" id="A0AAW1YQ47"/>
<evidence type="ECO:0000256" key="4">
    <source>
        <dbReference type="SAM" id="SignalP"/>
    </source>
</evidence>
<evidence type="ECO:0008006" key="7">
    <source>
        <dbReference type="Google" id="ProtNLM"/>
    </source>
</evidence>
<evidence type="ECO:0000256" key="1">
    <source>
        <dbReference type="ARBA" id="ARBA00022741"/>
    </source>
</evidence>
<keyword evidence="2" id="KW-0067">ATP-binding</keyword>
<evidence type="ECO:0000313" key="6">
    <source>
        <dbReference type="Proteomes" id="UP001457282"/>
    </source>
</evidence>
<dbReference type="PANTHER" id="PTHR46008:SF2">
    <property type="entry name" value="LEAF RUST 10 DISEASE-RESISTANCE LOCUS RECEPTOR-LIKE PROTEIN KINASE-LIKE 1.4"/>
    <property type="match status" value="1"/>
</dbReference>
<protein>
    <recommendedName>
        <fullName evidence="7">Wall-associated receptor kinase galacturonan-binding domain-containing protein</fullName>
    </recommendedName>
</protein>
<keyword evidence="3" id="KW-0812">Transmembrane</keyword>
<feature type="signal peptide" evidence="4">
    <location>
        <begin position="1"/>
        <end position="25"/>
    </location>
</feature>
<evidence type="ECO:0000313" key="5">
    <source>
        <dbReference type="EMBL" id="KAK9950847.1"/>
    </source>
</evidence>
<dbReference type="EMBL" id="JBEDUW010000001">
    <property type="protein sequence ID" value="KAK9950847.1"/>
    <property type="molecule type" value="Genomic_DNA"/>
</dbReference>
<accession>A0AAW1YQ47</accession>
<feature type="chain" id="PRO_5043710665" description="Wall-associated receptor kinase galacturonan-binding domain-containing protein" evidence="4">
    <location>
        <begin position="26"/>
        <end position="326"/>
    </location>
</feature>
<proteinExistence type="predicted"/>
<dbReference type="GO" id="GO:0016301">
    <property type="term" value="F:kinase activity"/>
    <property type="evidence" value="ECO:0007669"/>
    <property type="project" value="TreeGrafter"/>
</dbReference>
<dbReference type="PANTHER" id="PTHR46008">
    <property type="entry name" value="LEAF RUST 10 DISEASE-RESISTANCE LOCUS RECEPTOR-LIKE PROTEIN KINASE-LIKE 1.4"/>
    <property type="match status" value="1"/>
</dbReference>
<name>A0AAW1YQ47_RUBAR</name>
<keyword evidence="3" id="KW-1133">Transmembrane helix</keyword>
<keyword evidence="3" id="KW-0472">Membrane</keyword>
<comment type="caution">
    <text evidence="5">The sequence shown here is derived from an EMBL/GenBank/DDBJ whole genome shotgun (WGS) entry which is preliminary data.</text>
</comment>
<evidence type="ECO:0000256" key="3">
    <source>
        <dbReference type="SAM" id="Phobius"/>
    </source>
</evidence>
<dbReference type="Proteomes" id="UP001457282">
    <property type="component" value="Unassembled WGS sequence"/>
</dbReference>
<dbReference type="GO" id="GO:0005524">
    <property type="term" value="F:ATP binding"/>
    <property type="evidence" value="ECO:0007669"/>
    <property type="project" value="UniProtKB-KW"/>
</dbReference>
<gene>
    <name evidence="5" type="ORF">M0R45_006313</name>
</gene>
<organism evidence="5 6">
    <name type="scientific">Rubus argutus</name>
    <name type="common">Southern blackberry</name>
    <dbReference type="NCBI Taxonomy" id="59490"/>
    <lineage>
        <taxon>Eukaryota</taxon>
        <taxon>Viridiplantae</taxon>
        <taxon>Streptophyta</taxon>
        <taxon>Embryophyta</taxon>
        <taxon>Tracheophyta</taxon>
        <taxon>Spermatophyta</taxon>
        <taxon>Magnoliopsida</taxon>
        <taxon>eudicotyledons</taxon>
        <taxon>Gunneridae</taxon>
        <taxon>Pentapetalae</taxon>
        <taxon>rosids</taxon>
        <taxon>fabids</taxon>
        <taxon>Rosales</taxon>
        <taxon>Rosaceae</taxon>
        <taxon>Rosoideae</taxon>
        <taxon>Rosoideae incertae sedis</taxon>
        <taxon>Rubus</taxon>
    </lineage>
</organism>
<feature type="transmembrane region" description="Helical" evidence="3">
    <location>
        <begin position="248"/>
        <end position="268"/>
    </location>
</feature>
<keyword evidence="4" id="KW-0732">Signal</keyword>
<reference evidence="5 6" key="1">
    <citation type="journal article" date="2023" name="G3 (Bethesda)">
        <title>A chromosome-length genome assembly and annotation of blackberry (Rubus argutus, cv. 'Hillquist').</title>
        <authorList>
            <person name="Bruna T."/>
            <person name="Aryal R."/>
            <person name="Dudchenko O."/>
            <person name="Sargent D.J."/>
            <person name="Mead D."/>
            <person name="Buti M."/>
            <person name="Cavallini A."/>
            <person name="Hytonen T."/>
            <person name="Andres J."/>
            <person name="Pham M."/>
            <person name="Weisz D."/>
            <person name="Mascagni F."/>
            <person name="Usai G."/>
            <person name="Natali L."/>
            <person name="Bassil N."/>
            <person name="Fernandez G.E."/>
            <person name="Lomsadze A."/>
            <person name="Armour M."/>
            <person name="Olukolu B."/>
            <person name="Poorten T."/>
            <person name="Britton C."/>
            <person name="Davik J."/>
            <person name="Ashrafi H."/>
            <person name="Aiden E.L."/>
            <person name="Borodovsky M."/>
            <person name="Worthington M."/>
        </authorList>
    </citation>
    <scope>NUCLEOTIDE SEQUENCE [LARGE SCALE GENOMIC DNA]</scope>
    <source>
        <strain evidence="5">PI 553951</strain>
    </source>
</reference>
<sequence>MTVNGQNALFILCVFFTHLVVHYSAEEVRSRTDCPAIKCNDKVGNISFPFFVDYGCYDGLYHVDCSNSSNPKIQLKMGGYWYQLESITRSSSIFINDSNLQKHLEKDNCDDEVFNISSLPSSSPIVNISTSNNVTLFRCNNIWPGEPPYGSRNVACSSSSYTYYTSSQDSLMCPTIDIPIREGFPPNLYNRSALTAQFSFQVQINKECYRCYDKSDGYCVNEDGKVKCANIFQREVNVAGDQNLRLKLGLGIAAIGVVLMITSCCLFWKKQRQNCQNAEAFLRNYGPLQVKRGEHERSLLQGIKFANIIGLIDMLALNLTIKVQRS</sequence>
<keyword evidence="6" id="KW-1185">Reference proteome</keyword>
<evidence type="ECO:0000256" key="2">
    <source>
        <dbReference type="ARBA" id="ARBA00022840"/>
    </source>
</evidence>